<dbReference type="Proteomes" id="UP000008068">
    <property type="component" value="Unassembled WGS sequence"/>
</dbReference>
<feature type="region of interest" description="Disordered" evidence="1">
    <location>
        <begin position="1"/>
        <end position="240"/>
    </location>
</feature>
<sequence>MPTAVTVGESVKTNKRFTVKSPIYREDSNESDEERGDSEDEEYEPVDHGVGKDEESEEDEVSPKIESKKNEARKSIKKNSKKRKSSRPKHERKEKKRSPPAFFPAQDEGPSTSGPPPMISRSSSFSSTSKQSDEEEEPPSRNLPVEGTVNEGCGPAAPNREMEDVLRENHRENPEEGAGPLAHQFGPVAQDRQPDQELHDDRLGEERPVPEEEGPEDLEEDQAAAASPVPQEEVANQVVQDQGLQPLEWLEQYRGAQLFEGHPPHQEHARIREEDVPVLQQEMPRELVELHREDDLLLAQLAHGAEMPQLRPEDLDLLEDNGRRQEHDGVHQDHGALNPQDQFEVFEDNEQVHQAEDVLQEGGVRWPGEVSLHKYLSGSGPLLPEEYFEIEGEM</sequence>
<organism evidence="3">
    <name type="scientific">Caenorhabditis brenneri</name>
    <name type="common">Nematode worm</name>
    <dbReference type="NCBI Taxonomy" id="135651"/>
    <lineage>
        <taxon>Eukaryota</taxon>
        <taxon>Metazoa</taxon>
        <taxon>Ecdysozoa</taxon>
        <taxon>Nematoda</taxon>
        <taxon>Chromadorea</taxon>
        <taxon>Rhabditida</taxon>
        <taxon>Rhabditina</taxon>
        <taxon>Rhabditomorpha</taxon>
        <taxon>Rhabditoidea</taxon>
        <taxon>Rhabditidae</taxon>
        <taxon>Peloderinae</taxon>
        <taxon>Caenorhabditis</taxon>
    </lineage>
</organism>
<feature type="compositionally biased region" description="Basic and acidic residues" evidence="1">
    <location>
        <begin position="192"/>
        <end position="210"/>
    </location>
</feature>
<gene>
    <name evidence="2" type="ORF">CAEBREN_10480</name>
</gene>
<reference evidence="3" key="1">
    <citation type="submission" date="2011-07" db="EMBL/GenBank/DDBJ databases">
        <authorList>
            <consortium name="Caenorhabditis brenneri Sequencing and Analysis Consortium"/>
            <person name="Wilson R.K."/>
        </authorList>
    </citation>
    <scope>NUCLEOTIDE SEQUENCE [LARGE SCALE GENOMIC DNA]</scope>
    <source>
        <strain evidence="3">PB2801</strain>
    </source>
</reference>
<evidence type="ECO:0000313" key="2">
    <source>
        <dbReference type="EMBL" id="EGT55027.1"/>
    </source>
</evidence>
<evidence type="ECO:0000256" key="1">
    <source>
        <dbReference type="SAM" id="MobiDB-lite"/>
    </source>
</evidence>
<dbReference type="InParanoid" id="G0N872"/>
<dbReference type="AlphaFoldDB" id="G0N872"/>
<evidence type="ECO:0000313" key="3">
    <source>
        <dbReference type="Proteomes" id="UP000008068"/>
    </source>
</evidence>
<feature type="compositionally biased region" description="Low complexity" evidence="1">
    <location>
        <begin position="120"/>
        <end position="130"/>
    </location>
</feature>
<feature type="compositionally biased region" description="Acidic residues" evidence="1">
    <location>
        <begin position="211"/>
        <end position="222"/>
    </location>
</feature>
<accession>G0N872</accession>
<proteinExistence type="predicted"/>
<feature type="compositionally biased region" description="Acidic residues" evidence="1">
    <location>
        <begin position="29"/>
        <end position="44"/>
    </location>
</feature>
<dbReference type="HOGENOM" id="CLU_700629_0_0_1"/>
<protein>
    <submittedName>
        <fullName evidence="2">Uncharacterized protein</fullName>
    </submittedName>
</protein>
<feature type="compositionally biased region" description="Basic and acidic residues" evidence="1">
    <location>
        <begin position="160"/>
        <end position="174"/>
    </location>
</feature>
<dbReference type="EMBL" id="GL379849">
    <property type="protein sequence ID" value="EGT55027.1"/>
    <property type="molecule type" value="Genomic_DNA"/>
</dbReference>
<name>G0N872_CAEBE</name>
<feature type="compositionally biased region" description="Basic and acidic residues" evidence="1">
    <location>
        <begin position="61"/>
        <end position="74"/>
    </location>
</feature>
<keyword evidence="3" id="KW-1185">Reference proteome</keyword>
<feature type="compositionally biased region" description="Basic residues" evidence="1">
    <location>
        <begin position="75"/>
        <end position="98"/>
    </location>
</feature>